<feature type="signal peptide" evidence="1">
    <location>
        <begin position="1"/>
        <end position="26"/>
    </location>
</feature>
<evidence type="ECO:0000256" key="1">
    <source>
        <dbReference type="SAM" id="SignalP"/>
    </source>
</evidence>
<feature type="chain" id="PRO_5046821601" evidence="1">
    <location>
        <begin position="27"/>
        <end position="382"/>
    </location>
</feature>
<proteinExistence type="predicted"/>
<keyword evidence="3" id="KW-1185">Reference proteome</keyword>
<gene>
    <name evidence="2" type="ORF">KDL28_32900</name>
</gene>
<evidence type="ECO:0000313" key="2">
    <source>
        <dbReference type="EMBL" id="MCO1659873.1"/>
    </source>
</evidence>
<name>A0ABT1AA52_9PSEU</name>
<accession>A0ABT1AA52</accession>
<dbReference type="Proteomes" id="UP001165283">
    <property type="component" value="Unassembled WGS sequence"/>
</dbReference>
<evidence type="ECO:0000313" key="3">
    <source>
        <dbReference type="Proteomes" id="UP001165283"/>
    </source>
</evidence>
<reference evidence="2" key="1">
    <citation type="submission" date="2021-04" db="EMBL/GenBank/DDBJ databases">
        <title>Pseudonocardia sp. nov., isolated from sandy soil of mangrove forest.</title>
        <authorList>
            <person name="Zan Z."/>
            <person name="Huang R."/>
            <person name="Liu W."/>
        </authorList>
    </citation>
    <scope>NUCLEOTIDE SEQUENCE</scope>
    <source>
        <strain evidence="2">S2-4</strain>
    </source>
</reference>
<comment type="caution">
    <text evidence="2">The sequence shown here is derived from an EMBL/GenBank/DDBJ whole genome shotgun (WGS) entry which is preliminary data.</text>
</comment>
<dbReference type="CDD" id="cd15482">
    <property type="entry name" value="Sialidase_non-viral"/>
    <property type="match status" value="1"/>
</dbReference>
<dbReference type="RefSeq" id="WP_252444955.1">
    <property type="nucleotide sequence ID" value="NZ_JAGSOV010000072.1"/>
</dbReference>
<protein>
    <submittedName>
        <fullName evidence="2">Exo-alpha-sialidase</fullName>
    </submittedName>
</protein>
<sequence length="382" mass="38492">MTRRWAALVAAALVLCAAAGCGRVPAEPEPIRFVAVELPGGARPQVLAAAGDDLLIGVRRDDGPTLPGVLRRAQDGRVTEIPTRPASPYGRTAAWYSLVTDGERVLGIGGDRGGAHGNVRWSVWSGGPAGISEQAQAFSTFGGWGAGDLVGAALTPSGPALVGTWQSTGAGLDVALWTAVDDTWTRHDPTGTPLASTGDLLGFPTAATGSGPGILVVGWQYALGPEDGQQPVVWRSDAGGEGWTRTALPDSGSAGTAVAARCSEGTCLVVGRVDGEVALWRSTAGTWTRVPGVPPIGVGDDDPLPAPLPSGQGWEQFVSDGGRLKVVTGDGSGTAVRPVEGPTGAVSAAVRVGGSVYLLAGPDPASPQLWCADAAAFGDATG</sequence>
<dbReference type="EMBL" id="JAGSOV010000072">
    <property type="protein sequence ID" value="MCO1659873.1"/>
    <property type="molecule type" value="Genomic_DNA"/>
</dbReference>
<keyword evidence="1" id="KW-0732">Signal</keyword>
<organism evidence="2 3">
    <name type="scientific">Pseudonocardia humida</name>
    <dbReference type="NCBI Taxonomy" id="2800819"/>
    <lineage>
        <taxon>Bacteria</taxon>
        <taxon>Bacillati</taxon>
        <taxon>Actinomycetota</taxon>
        <taxon>Actinomycetes</taxon>
        <taxon>Pseudonocardiales</taxon>
        <taxon>Pseudonocardiaceae</taxon>
        <taxon>Pseudonocardia</taxon>
    </lineage>
</organism>
<dbReference type="PROSITE" id="PS51257">
    <property type="entry name" value="PROKAR_LIPOPROTEIN"/>
    <property type="match status" value="1"/>
</dbReference>